<protein>
    <submittedName>
        <fullName evidence="1">Uncharacterized protein</fullName>
    </submittedName>
</protein>
<dbReference type="AlphaFoldDB" id="A0A0F9KVM5"/>
<gene>
    <name evidence="1" type="ORF">LCGC14_1587670</name>
</gene>
<evidence type="ECO:0000313" key="1">
    <source>
        <dbReference type="EMBL" id="KKM26158.1"/>
    </source>
</evidence>
<proteinExistence type="predicted"/>
<comment type="caution">
    <text evidence="1">The sequence shown here is derived from an EMBL/GenBank/DDBJ whole genome shotgun (WGS) entry which is preliminary data.</text>
</comment>
<accession>A0A0F9KVM5</accession>
<dbReference type="EMBL" id="LAZR01012567">
    <property type="protein sequence ID" value="KKM26158.1"/>
    <property type="molecule type" value="Genomic_DNA"/>
</dbReference>
<name>A0A0F9KVM5_9ZZZZ</name>
<reference evidence="1" key="1">
    <citation type="journal article" date="2015" name="Nature">
        <title>Complex archaea that bridge the gap between prokaryotes and eukaryotes.</title>
        <authorList>
            <person name="Spang A."/>
            <person name="Saw J.H."/>
            <person name="Jorgensen S.L."/>
            <person name="Zaremba-Niedzwiedzka K."/>
            <person name="Martijn J."/>
            <person name="Lind A.E."/>
            <person name="van Eijk R."/>
            <person name="Schleper C."/>
            <person name="Guy L."/>
            <person name="Ettema T.J."/>
        </authorList>
    </citation>
    <scope>NUCLEOTIDE SEQUENCE</scope>
</reference>
<organism evidence="1">
    <name type="scientific">marine sediment metagenome</name>
    <dbReference type="NCBI Taxonomy" id="412755"/>
    <lineage>
        <taxon>unclassified sequences</taxon>
        <taxon>metagenomes</taxon>
        <taxon>ecological metagenomes</taxon>
    </lineage>
</organism>
<sequence length="61" mass="6998">MIRAVKLTMRHEEKRQVMGEIADAMINGLFCEVCGEYLDGDEPGYPRKCENCTDLEEEDKS</sequence>